<evidence type="ECO:0000256" key="12">
    <source>
        <dbReference type="SAM" id="SignalP"/>
    </source>
</evidence>
<evidence type="ECO:0000256" key="11">
    <source>
        <dbReference type="SAM" id="MobiDB-lite"/>
    </source>
</evidence>
<evidence type="ECO:0000313" key="16">
    <source>
        <dbReference type="Proteomes" id="UP000054097"/>
    </source>
</evidence>
<dbReference type="AlphaFoldDB" id="A0A0C3BQG6"/>
<evidence type="ECO:0000256" key="1">
    <source>
        <dbReference type="ARBA" id="ARBA00004477"/>
    </source>
</evidence>
<keyword evidence="12" id="KW-0732">Signal</keyword>
<dbReference type="InterPro" id="IPR056824">
    <property type="entry name" value="PGAP1_TMD"/>
</dbReference>
<keyword evidence="5 10" id="KW-0378">Hydrolase</keyword>
<dbReference type="InterPro" id="IPR039529">
    <property type="entry name" value="PGAP1/BST1"/>
</dbReference>
<dbReference type="GO" id="GO:0015031">
    <property type="term" value="P:protein transport"/>
    <property type="evidence" value="ECO:0007669"/>
    <property type="project" value="UniProtKB-KW"/>
</dbReference>
<feature type="transmembrane region" description="Helical" evidence="10">
    <location>
        <begin position="866"/>
        <end position="882"/>
    </location>
</feature>
<dbReference type="InterPro" id="IPR029058">
    <property type="entry name" value="AB_hydrolase_fold"/>
</dbReference>
<evidence type="ECO:0000256" key="10">
    <source>
        <dbReference type="RuleBase" id="RU365011"/>
    </source>
</evidence>
<evidence type="ECO:0000256" key="9">
    <source>
        <dbReference type="ARBA" id="ARBA00023136"/>
    </source>
</evidence>
<name>A0A0C3BQG6_SERVB</name>
<feature type="transmembrane region" description="Helical" evidence="10">
    <location>
        <begin position="648"/>
        <end position="666"/>
    </location>
</feature>
<keyword evidence="6 10" id="KW-0256">Endoplasmic reticulum</keyword>
<reference evidence="16" key="2">
    <citation type="submission" date="2015-01" db="EMBL/GenBank/DDBJ databases">
        <title>Evolutionary Origins and Diversification of the Mycorrhizal Mutualists.</title>
        <authorList>
            <consortium name="DOE Joint Genome Institute"/>
            <consortium name="Mycorrhizal Genomics Consortium"/>
            <person name="Kohler A."/>
            <person name="Kuo A."/>
            <person name="Nagy L.G."/>
            <person name="Floudas D."/>
            <person name="Copeland A."/>
            <person name="Barry K.W."/>
            <person name="Cichocki N."/>
            <person name="Veneault-Fourrey C."/>
            <person name="LaButti K."/>
            <person name="Lindquist E.A."/>
            <person name="Lipzen A."/>
            <person name="Lundell T."/>
            <person name="Morin E."/>
            <person name="Murat C."/>
            <person name="Riley R."/>
            <person name="Ohm R."/>
            <person name="Sun H."/>
            <person name="Tunlid A."/>
            <person name="Henrissat B."/>
            <person name="Grigoriev I.V."/>
            <person name="Hibbett D.S."/>
            <person name="Martin F."/>
        </authorList>
    </citation>
    <scope>NUCLEOTIDE SEQUENCE [LARGE SCALE GENOMIC DNA]</scope>
    <source>
        <strain evidence="16">MAFF 305830</strain>
    </source>
</reference>
<feature type="region of interest" description="Disordered" evidence="11">
    <location>
        <begin position="767"/>
        <end position="788"/>
    </location>
</feature>
<accession>A0A0C3BQG6</accession>
<evidence type="ECO:0000256" key="4">
    <source>
        <dbReference type="ARBA" id="ARBA00022692"/>
    </source>
</evidence>
<dbReference type="SUPFAM" id="SSF53474">
    <property type="entry name" value="alpha/beta-Hydrolases"/>
    <property type="match status" value="1"/>
</dbReference>
<feature type="chain" id="PRO_5002161982" description="GPI inositol-deacylase" evidence="12">
    <location>
        <begin position="25"/>
        <end position="913"/>
    </location>
</feature>
<comment type="subcellular location">
    <subcellularLocation>
        <location evidence="1">Endoplasmic reticulum membrane</location>
        <topology evidence="1">Multi-pass membrane protein</topology>
    </subcellularLocation>
</comment>
<keyword evidence="7 10" id="KW-0653">Protein transport</keyword>
<dbReference type="OrthoDB" id="348976at2759"/>
<comment type="similarity">
    <text evidence="2 10">Belongs to the GPI inositol-deacylase family.</text>
</comment>
<evidence type="ECO:0000313" key="15">
    <source>
        <dbReference type="EMBL" id="KIM33661.1"/>
    </source>
</evidence>
<feature type="transmembrane region" description="Helical" evidence="10">
    <location>
        <begin position="605"/>
        <end position="628"/>
    </location>
</feature>
<feature type="domain" description="GPI inositol-deacylase transmembrane" evidence="14">
    <location>
        <begin position="668"/>
        <end position="904"/>
    </location>
</feature>
<keyword evidence="16" id="KW-1185">Reference proteome</keyword>
<feature type="transmembrane region" description="Helical" evidence="10">
    <location>
        <begin position="728"/>
        <end position="756"/>
    </location>
</feature>
<comment type="function">
    <text evidence="10">Involved in inositol deacylation of GPI-anchored proteins which plays important roles in the quality control and ER-associated degradation of GPI-anchored proteins.</text>
</comment>
<keyword evidence="9 10" id="KW-0472">Membrane</keyword>
<dbReference type="Pfam" id="PF25140">
    <property type="entry name" value="PGAP1_TMD"/>
    <property type="match status" value="1"/>
</dbReference>
<dbReference type="GO" id="GO:0050185">
    <property type="term" value="F:phosphatidylinositol deacylase activity"/>
    <property type="evidence" value="ECO:0007669"/>
    <property type="project" value="TreeGrafter"/>
</dbReference>
<keyword evidence="8 10" id="KW-1133">Transmembrane helix</keyword>
<dbReference type="Gene3D" id="3.40.50.1820">
    <property type="entry name" value="alpha/beta hydrolase"/>
    <property type="match status" value="1"/>
</dbReference>
<reference evidence="15 16" key="1">
    <citation type="submission" date="2014-04" db="EMBL/GenBank/DDBJ databases">
        <authorList>
            <consortium name="DOE Joint Genome Institute"/>
            <person name="Kuo A."/>
            <person name="Zuccaro A."/>
            <person name="Kohler A."/>
            <person name="Nagy L.G."/>
            <person name="Floudas D."/>
            <person name="Copeland A."/>
            <person name="Barry K.W."/>
            <person name="Cichocki N."/>
            <person name="Veneault-Fourrey C."/>
            <person name="LaButti K."/>
            <person name="Lindquist E.A."/>
            <person name="Lipzen A."/>
            <person name="Lundell T."/>
            <person name="Morin E."/>
            <person name="Murat C."/>
            <person name="Sun H."/>
            <person name="Tunlid A."/>
            <person name="Henrissat B."/>
            <person name="Grigoriev I.V."/>
            <person name="Hibbett D.S."/>
            <person name="Martin F."/>
            <person name="Nordberg H.P."/>
            <person name="Cantor M.N."/>
            <person name="Hua S.X."/>
        </authorList>
    </citation>
    <scope>NUCLEOTIDE SEQUENCE [LARGE SCALE GENOMIC DNA]</scope>
    <source>
        <strain evidence="15 16">MAFF 305830</strain>
    </source>
</reference>
<sequence>MRRILMPLLALAASYLMYYFSKLANDSPLVVSPQGCEMSWMWPHYTLHTAFNKTWTPLAGRYSLWLYREMDVDVMNGRSGTPVLFIPGNAGSSRQVRSIASSAARQFYHKSGIWGDTPLDFFTVEFNEDFSAIHPPTLLSQTQYSSQAIRYILSIYPKGTKIIIMGHSMGGTVAQLLLAELDDSIIRAVYTMSTPSLLSPVRFDRRAQTIYNTAKRVQSGKINSTTPLISICGGSTDSQITSEVCALPEMEIPLRRTIMTTSLEGAWTGVGHREMVWCHQVRALVARSALALAREKTTHESIDTILHTHPYPTRPSTSPVTLEAANLHYIRDTNRLDLGKLESGVYMLPLPKQQTLRFTLFAHNSRIDDFGSNSDRALEEGQIRILYCSQPPTSSVEPSCVKLAGKISTLPRQKWPGAFPDSKGVNDDDGLLMFEANVEAEVSAPDPHIAVQRAAQRAARWIVAEIENTEGLDSSVTTWDTMKPGGATFALPTWSKSARTIIRLPKLFSHALVIYRVETKYDGQCSAPRLPPLVVHSASIVESNYHTTSRPFYLQSHRDGPFIQPMDQGNHVPSLTILSTGECGVQSFTISLAWRETLARLGVRYWMGLAMWSVAVVGILQTVAWIAYDTEGKFRSTQSLTQDLFSRWMLPIGCLLVFLSTLPFPRSVLLGNGGQLILSILALPKWLFACGLVAASQYILVALTILFKGISKILRVKNEQEERSTSKGWVASIVFITILVATFVPFQVAFMVVFMAQLAACSVQPIPPASVRPSSPVTSSSPTPETWRRQETNQSANFHILLLLTWLLPFAAPILVVWIRTLQTAGYTVPFDGDHNILAILPWLLLGEAVASGRTFHREHTRWKRLVSYVLCGGISVTALLLGARFPYLVFEVATIFAGWLVLTRVQWRSLNV</sequence>
<evidence type="ECO:0000259" key="13">
    <source>
        <dbReference type="Pfam" id="PF07819"/>
    </source>
</evidence>
<dbReference type="Proteomes" id="UP000054097">
    <property type="component" value="Unassembled WGS sequence"/>
</dbReference>
<dbReference type="EMBL" id="KN824278">
    <property type="protein sequence ID" value="KIM33661.1"/>
    <property type="molecule type" value="Genomic_DNA"/>
</dbReference>
<feature type="domain" description="GPI inositol-deacylase PGAP1-like alpha/beta" evidence="13">
    <location>
        <begin position="79"/>
        <end position="289"/>
    </location>
</feature>
<dbReference type="InterPro" id="IPR012908">
    <property type="entry name" value="PGAP1-ab_dom-like"/>
</dbReference>
<organism evidence="15 16">
    <name type="scientific">Serendipita vermifera MAFF 305830</name>
    <dbReference type="NCBI Taxonomy" id="933852"/>
    <lineage>
        <taxon>Eukaryota</taxon>
        <taxon>Fungi</taxon>
        <taxon>Dikarya</taxon>
        <taxon>Basidiomycota</taxon>
        <taxon>Agaricomycotina</taxon>
        <taxon>Agaricomycetes</taxon>
        <taxon>Sebacinales</taxon>
        <taxon>Serendipitaceae</taxon>
        <taxon>Serendipita</taxon>
    </lineage>
</organism>
<evidence type="ECO:0000259" key="14">
    <source>
        <dbReference type="Pfam" id="PF25140"/>
    </source>
</evidence>
<evidence type="ECO:0000256" key="7">
    <source>
        <dbReference type="ARBA" id="ARBA00022927"/>
    </source>
</evidence>
<feature type="transmembrane region" description="Helical" evidence="10">
    <location>
        <begin position="686"/>
        <end position="707"/>
    </location>
</feature>
<proteinExistence type="inferred from homology"/>
<evidence type="ECO:0000256" key="3">
    <source>
        <dbReference type="ARBA" id="ARBA00022448"/>
    </source>
</evidence>
<dbReference type="STRING" id="933852.A0A0C3BQG6"/>
<dbReference type="GO" id="GO:0006888">
    <property type="term" value="P:endoplasmic reticulum to Golgi vesicle-mediated transport"/>
    <property type="evidence" value="ECO:0007669"/>
    <property type="project" value="TreeGrafter"/>
</dbReference>
<dbReference type="EC" id="3.1.-.-" evidence="10"/>
<dbReference type="GO" id="GO:0005789">
    <property type="term" value="C:endoplasmic reticulum membrane"/>
    <property type="evidence" value="ECO:0007669"/>
    <property type="project" value="UniProtKB-SubCell"/>
</dbReference>
<keyword evidence="4 10" id="KW-0812">Transmembrane</keyword>
<feature type="signal peptide" evidence="12">
    <location>
        <begin position="1"/>
        <end position="24"/>
    </location>
</feature>
<dbReference type="PANTHER" id="PTHR15495">
    <property type="entry name" value="NEGATIVE REGULATOR OF VESICLE FORMATION-RELATED"/>
    <property type="match status" value="1"/>
</dbReference>
<evidence type="ECO:0000256" key="2">
    <source>
        <dbReference type="ARBA" id="ARBA00006931"/>
    </source>
</evidence>
<evidence type="ECO:0000256" key="6">
    <source>
        <dbReference type="ARBA" id="ARBA00022824"/>
    </source>
</evidence>
<protein>
    <recommendedName>
        <fullName evidence="10">GPI inositol-deacylase</fullName>
        <ecNumber evidence="10">3.1.-.-</ecNumber>
    </recommendedName>
</protein>
<evidence type="ECO:0000256" key="5">
    <source>
        <dbReference type="ARBA" id="ARBA00022801"/>
    </source>
</evidence>
<evidence type="ECO:0000256" key="8">
    <source>
        <dbReference type="ARBA" id="ARBA00022989"/>
    </source>
</evidence>
<dbReference type="GO" id="GO:0006505">
    <property type="term" value="P:GPI anchor metabolic process"/>
    <property type="evidence" value="ECO:0007669"/>
    <property type="project" value="TreeGrafter"/>
</dbReference>
<keyword evidence="3 10" id="KW-0813">Transport</keyword>
<dbReference type="Pfam" id="PF07819">
    <property type="entry name" value="PGAP1"/>
    <property type="match status" value="1"/>
</dbReference>
<gene>
    <name evidence="15" type="ORF">M408DRAFT_326321</name>
</gene>
<feature type="transmembrane region" description="Helical" evidence="10">
    <location>
        <begin position="798"/>
        <end position="819"/>
    </location>
</feature>
<dbReference type="PANTHER" id="PTHR15495:SF7">
    <property type="entry name" value="GPI INOSITOL-DEACYLASE"/>
    <property type="match status" value="1"/>
</dbReference>
<feature type="compositionally biased region" description="Low complexity" evidence="11">
    <location>
        <begin position="771"/>
        <end position="784"/>
    </location>
</feature>
<dbReference type="HOGENOM" id="CLU_006103_0_0_1"/>